<reference evidence="2" key="1">
    <citation type="submission" date="2021-01" db="EMBL/GenBank/DDBJ databases">
        <authorList>
            <person name="Corre E."/>
            <person name="Pelletier E."/>
            <person name="Niang G."/>
            <person name="Scheremetjew M."/>
            <person name="Finn R."/>
            <person name="Kale V."/>
            <person name="Holt S."/>
            <person name="Cochrane G."/>
            <person name="Meng A."/>
            <person name="Brown T."/>
            <person name="Cohen L."/>
        </authorList>
    </citation>
    <scope>NUCLEOTIDE SEQUENCE</scope>
    <source>
        <strain evidence="2">CCMP2084</strain>
    </source>
</reference>
<name>A0A7S2XQY9_9STRA</name>
<organism evidence="2">
    <name type="scientific">Attheya septentrionalis</name>
    <dbReference type="NCBI Taxonomy" id="420275"/>
    <lineage>
        <taxon>Eukaryota</taxon>
        <taxon>Sar</taxon>
        <taxon>Stramenopiles</taxon>
        <taxon>Ochrophyta</taxon>
        <taxon>Bacillariophyta</taxon>
        <taxon>Coscinodiscophyceae</taxon>
        <taxon>Chaetocerotophycidae</taxon>
        <taxon>Chaetocerotales</taxon>
        <taxon>Attheyaceae</taxon>
        <taxon>Attheya</taxon>
    </lineage>
</organism>
<feature type="repeat" description="ANK" evidence="1">
    <location>
        <begin position="375"/>
        <end position="407"/>
    </location>
</feature>
<dbReference type="SMART" id="SM00248">
    <property type="entry name" value="ANK"/>
    <property type="match status" value="3"/>
</dbReference>
<proteinExistence type="predicted"/>
<dbReference type="SUPFAM" id="SSF48403">
    <property type="entry name" value="Ankyrin repeat"/>
    <property type="match status" value="1"/>
</dbReference>
<evidence type="ECO:0000256" key="1">
    <source>
        <dbReference type="PROSITE-ProRule" id="PRU00023"/>
    </source>
</evidence>
<dbReference type="PROSITE" id="PS50297">
    <property type="entry name" value="ANK_REP_REGION"/>
    <property type="match status" value="2"/>
</dbReference>
<evidence type="ECO:0000313" key="2">
    <source>
        <dbReference type="EMBL" id="CAD9821644.1"/>
    </source>
</evidence>
<dbReference type="SFLD" id="SFLDG01129">
    <property type="entry name" value="C1.5:_HAD__Beta-PGM__Phosphata"/>
    <property type="match status" value="1"/>
</dbReference>
<sequence>MHYRVGGYMNVARKKGICRTSCYLVAAFSSGVSSMSTTATHTGVRVDTAMMKPTLRGVVFDMDGTLTVPNLGFEEMYRRCGVPLDQDILQAVQEMDEADAARAHRVIEEMEHEGRQTLQLMPGAAELGQWLTHHQLPMALVTRNTNRTVEAFCSQLWPPHMPFSLTISRDGGHTAKPDPAALHHIAKHWSIDLPTKSLLMVGDSPSNDVVFGKAAGVSTVLLNTGSKYSDSRPSIEQADMNIPYLWELPRILCRQFIVDGPLGTNQPLIKYPPPPPPTTKACQAARNGSVEIIQECSPQMLNEPDESGNTPLIWAADANQMKVVEALLSIQDIDVDIQGYLGATALCRASRRGHAEILQLLLQKGKSNPDISNIKMQYPLHFAAFKKHPQTVHILLENGANPLVLDRKGRTPDQDTSDPKIRDMIIQFRNNKFNLTT</sequence>
<dbReference type="InterPro" id="IPR036770">
    <property type="entry name" value="Ankyrin_rpt-contain_sf"/>
</dbReference>
<gene>
    <name evidence="2" type="ORF">ASEP1449_LOCUS13478</name>
</gene>
<evidence type="ECO:0008006" key="3">
    <source>
        <dbReference type="Google" id="ProtNLM"/>
    </source>
</evidence>
<keyword evidence="1" id="KW-0040">ANK repeat</keyword>
<dbReference type="PANTHER" id="PTHR43885:SF1">
    <property type="entry name" value="SUPERFAMILY HYDROLASE, PUTATIVE (AFU_ORTHOLOGUE AFUA_4G13290)-RELATED"/>
    <property type="match status" value="1"/>
</dbReference>
<dbReference type="SFLD" id="SFLDS00003">
    <property type="entry name" value="Haloacid_Dehalogenase"/>
    <property type="match status" value="1"/>
</dbReference>
<dbReference type="InterPro" id="IPR036412">
    <property type="entry name" value="HAD-like_sf"/>
</dbReference>
<feature type="repeat" description="ANK" evidence="1">
    <location>
        <begin position="341"/>
        <end position="365"/>
    </location>
</feature>
<dbReference type="InterPro" id="IPR023214">
    <property type="entry name" value="HAD_sf"/>
</dbReference>
<dbReference type="SUPFAM" id="SSF56784">
    <property type="entry name" value="HAD-like"/>
    <property type="match status" value="1"/>
</dbReference>
<dbReference type="PROSITE" id="PS50088">
    <property type="entry name" value="ANK_REPEAT"/>
    <property type="match status" value="2"/>
</dbReference>
<dbReference type="Pfam" id="PF12796">
    <property type="entry name" value="Ank_2"/>
    <property type="match status" value="2"/>
</dbReference>
<dbReference type="Gene3D" id="3.40.50.1000">
    <property type="entry name" value="HAD superfamily/HAD-like"/>
    <property type="match status" value="1"/>
</dbReference>
<dbReference type="InterPro" id="IPR006439">
    <property type="entry name" value="HAD-SF_hydro_IA"/>
</dbReference>
<dbReference type="EMBL" id="HBHQ01020031">
    <property type="protein sequence ID" value="CAD9821644.1"/>
    <property type="molecule type" value="Transcribed_RNA"/>
</dbReference>
<dbReference type="Gene3D" id="1.10.260.80">
    <property type="match status" value="1"/>
</dbReference>
<dbReference type="InterPro" id="IPR002110">
    <property type="entry name" value="Ankyrin_rpt"/>
</dbReference>
<protein>
    <recommendedName>
        <fullName evidence="3">Phosphoglycolate phosphatase</fullName>
    </recommendedName>
</protein>
<dbReference type="PANTHER" id="PTHR43885">
    <property type="entry name" value="HALOACID DEHALOGENASE-LIKE HYDROLASE"/>
    <property type="match status" value="1"/>
</dbReference>
<dbReference type="Gene3D" id="1.25.40.20">
    <property type="entry name" value="Ankyrin repeat-containing domain"/>
    <property type="match status" value="1"/>
</dbReference>
<dbReference type="Pfam" id="PF00702">
    <property type="entry name" value="Hydrolase"/>
    <property type="match status" value="1"/>
</dbReference>
<accession>A0A7S2XQY9</accession>
<dbReference type="AlphaFoldDB" id="A0A7S2XQY9"/>
<dbReference type="NCBIfam" id="TIGR01549">
    <property type="entry name" value="HAD-SF-IA-v1"/>
    <property type="match status" value="1"/>
</dbReference>